<keyword evidence="11 12" id="KW-0472">Membrane</keyword>
<keyword evidence="10 12" id="KW-0482">Metalloprotease</keyword>
<dbReference type="Proteomes" id="UP000033847">
    <property type="component" value="Unassembled WGS sequence"/>
</dbReference>
<evidence type="ECO:0000256" key="3">
    <source>
        <dbReference type="ARBA" id="ARBA00022475"/>
    </source>
</evidence>
<comment type="similarity">
    <text evidence="2 12">Belongs to the peptidase M48B family.</text>
</comment>
<keyword evidence="5 12" id="KW-0812">Transmembrane</keyword>
<keyword evidence="3 12" id="KW-1003">Cell membrane</keyword>
<dbReference type="EC" id="3.4.24.-" evidence="12"/>
<protein>
    <recommendedName>
        <fullName evidence="12">Protease HtpX homolog</fullName>
        <ecNumber evidence="12">3.4.24.-</ecNumber>
    </recommendedName>
</protein>
<feature type="binding site" evidence="12">
    <location>
        <position position="225"/>
    </location>
    <ligand>
        <name>Zn(2+)</name>
        <dbReference type="ChEBI" id="CHEBI:29105"/>
        <note>catalytic</note>
    </ligand>
</feature>
<comment type="cofactor">
    <cofactor evidence="12">
        <name>Zn(2+)</name>
        <dbReference type="ChEBI" id="CHEBI:29105"/>
    </cofactor>
    <text evidence="12">Binds 1 zinc ion per subunit.</text>
</comment>
<comment type="caution">
    <text evidence="14">The sequence shown here is derived from an EMBL/GenBank/DDBJ whole genome shotgun (WGS) entry which is preliminary data.</text>
</comment>
<dbReference type="EMBL" id="LCCU01000003">
    <property type="protein sequence ID" value="KKS39194.1"/>
    <property type="molecule type" value="Genomic_DNA"/>
</dbReference>
<feature type="active site" evidence="12">
    <location>
        <position position="146"/>
    </location>
</feature>
<feature type="transmembrane region" description="Helical" evidence="12">
    <location>
        <begin position="157"/>
        <end position="176"/>
    </location>
</feature>
<feature type="transmembrane region" description="Helical" evidence="12">
    <location>
        <begin position="12"/>
        <end position="32"/>
    </location>
</feature>
<dbReference type="InterPro" id="IPR050083">
    <property type="entry name" value="HtpX_protease"/>
</dbReference>
<dbReference type="Gene3D" id="3.30.2010.10">
    <property type="entry name" value="Metalloproteases ('zincins'), catalytic domain"/>
    <property type="match status" value="1"/>
</dbReference>
<evidence type="ECO:0000256" key="7">
    <source>
        <dbReference type="ARBA" id="ARBA00022801"/>
    </source>
</evidence>
<dbReference type="Pfam" id="PF01435">
    <property type="entry name" value="Peptidase_M48"/>
    <property type="match status" value="1"/>
</dbReference>
<dbReference type="InterPro" id="IPR001915">
    <property type="entry name" value="Peptidase_M48"/>
</dbReference>
<evidence type="ECO:0000313" key="14">
    <source>
        <dbReference type="EMBL" id="KKS39194.1"/>
    </source>
</evidence>
<sequence>MNMYQHINQNKRDTMIIIALFIAVVSAIGWFVGEYFYDGSGMTFLGGALIFSGISGFISYYNSDKIVLGISGAKEVKFEDGPDLHKLVENMSIASGIPKPRIYVIQDSSMNAFATGRDPNHSVICFTTGIIQRLEKRELEGVIAHEMSHIGNYDIRLMSIVSILVGTVMLLSDWFTRGAFFGGSRKRSSNSDSGGSIFFLIGMVLLILSPIIATLIKLAISRNREFLADATAVSITRHPKGLADALTKLGSDKEVLEAANGATAHLYIVSPVKNLGKAASNLFSTHPPIEERVNRLLQM</sequence>
<feature type="transmembrane region" description="Helical" evidence="12">
    <location>
        <begin position="196"/>
        <end position="216"/>
    </location>
</feature>
<keyword evidence="6 12" id="KW-0479">Metal-binding</keyword>
<organism evidence="14 15">
    <name type="scientific">candidate division WWE3 bacterium GW2011_GWF1_42_14</name>
    <dbReference type="NCBI Taxonomy" id="1619138"/>
    <lineage>
        <taxon>Bacteria</taxon>
        <taxon>Katanobacteria</taxon>
    </lineage>
</organism>
<dbReference type="GO" id="GO:0008270">
    <property type="term" value="F:zinc ion binding"/>
    <property type="evidence" value="ECO:0007669"/>
    <property type="project" value="UniProtKB-UniRule"/>
</dbReference>
<dbReference type="PANTHER" id="PTHR43221:SF1">
    <property type="entry name" value="PROTEASE HTPX"/>
    <property type="match status" value="1"/>
</dbReference>
<accession>A0A0G0YRH8</accession>
<evidence type="ECO:0000259" key="13">
    <source>
        <dbReference type="Pfam" id="PF01435"/>
    </source>
</evidence>
<keyword evidence="8 12" id="KW-0862">Zinc</keyword>
<evidence type="ECO:0000256" key="9">
    <source>
        <dbReference type="ARBA" id="ARBA00022989"/>
    </source>
</evidence>
<evidence type="ECO:0000256" key="6">
    <source>
        <dbReference type="ARBA" id="ARBA00022723"/>
    </source>
</evidence>
<dbReference type="PANTHER" id="PTHR43221">
    <property type="entry name" value="PROTEASE HTPX"/>
    <property type="match status" value="1"/>
</dbReference>
<dbReference type="HAMAP" id="MF_00188">
    <property type="entry name" value="Pept_M48_protease_HtpX"/>
    <property type="match status" value="1"/>
</dbReference>
<proteinExistence type="inferred from homology"/>
<evidence type="ECO:0000256" key="11">
    <source>
        <dbReference type="ARBA" id="ARBA00023136"/>
    </source>
</evidence>
<evidence type="ECO:0000256" key="10">
    <source>
        <dbReference type="ARBA" id="ARBA00023049"/>
    </source>
</evidence>
<gene>
    <name evidence="12" type="primary">htpX</name>
    <name evidence="14" type="ORF">UV00_C0003G0026</name>
</gene>
<evidence type="ECO:0000256" key="5">
    <source>
        <dbReference type="ARBA" id="ARBA00022692"/>
    </source>
</evidence>
<dbReference type="PATRIC" id="fig|1619138.3.peg.155"/>
<evidence type="ECO:0000256" key="2">
    <source>
        <dbReference type="ARBA" id="ARBA00009779"/>
    </source>
</evidence>
<evidence type="ECO:0000256" key="8">
    <source>
        <dbReference type="ARBA" id="ARBA00022833"/>
    </source>
</evidence>
<feature type="binding site" evidence="12">
    <location>
        <position position="145"/>
    </location>
    <ligand>
        <name>Zn(2+)</name>
        <dbReference type="ChEBI" id="CHEBI:29105"/>
        <note>catalytic</note>
    </ligand>
</feature>
<evidence type="ECO:0000256" key="1">
    <source>
        <dbReference type="ARBA" id="ARBA00004651"/>
    </source>
</evidence>
<dbReference type="GO" id="GO:0006508">
    <property type="term" value="P:proteolysis"/>
    <property type="evidence" value="ECO:0007669"/>
    <property type="project" value="UniProtKB-KW"/>
</dbReference>
<feature type="domain" description="Peptidase M48" evidence="13">
    <location>
        <begin position="82"/>
        <end position="298"/>
    </location>
</feature>
<feature type="transmembrane region" description="Helical" evidence="12">
    <location>
        <begin position="44"/>
        <end position="61"/>
    </location>
</feature>
<comment type="subcellular location">
    <subcellularLocation>
        <location evidence="1 12">Cell membrane</location>
        <topology evidence="1 12">Multi-pass membrane protein</topology>
    </subcellularLocation>
</comment>
<dbReference type="InterPro" id="IPR022919">
    <property type="entry name" value="Pept_M48_protease_HtpX"/>
</dbReference>
<name>A0A0G0YRH8_UNCKA</name>
<evidence type="ECO:0000256" key="4">
    <source>
        <dbReference type="ARBA" id="ARBA00022670"/>
    </source>
</evidence>
<dbReference type="CDD" id="cd07340">
    <property type="entry name" value="M48B_Htpx_like"/>
    <property type="match status" value="1"/>
</dbReference>
<keyword evidence="4 12" id="KW-0645">Protease</keyword>
<dbReference type="GO" id="GO:0004222">
    <property type="term" value="F:metalloendopeptidase activity"/>
    <property type="evidence" value="ECO:0007669"/>
    <property type="project" value="UniProtKB-UniRule"/>
</dbReference>
<dbReference type="AlphaFoldDB" id="A0A0G0YRH8"/>
<evidence type="ECO:0000256" key="12">
    <source>
        <dbReference type="HAMAP-Rule" id="MF_00188"/>
    </source>
</evidence>
<keyword evidence="9 12" id="KW-1133">Transmembrane helix</keyword>
<reference evidence="14 15" key="1">
    <citation type="journal article" date="2015" name="Nature">
        <title>rRNA introns, odd ribosomes, and small enigmatic genomes across a large radiation of phyla.</title>
        <authorList>
            <person name="Brown C.T."/>
            <person name="Hug L.A."/>
            <person name="Thomas B.C."/>
            <person name="Sharon I."/>
            <person name="Castelle C.J."/>
            <person name="Singh A."/>
            <person name="Wilkins M.J."/>
            <person name="Williams K.H."/>
            <person name="Banfield J.F."/>
        </authorList>
    </citation>
    <scope>NUCLEOTIDE SEQUENCE [LARGE SCALE GENOMIC DNA]</scope>
</reference>
<dbReference type="GO" id="GO:0005886">
    <property type="term" value="C:plasma membrane"/>
    <property type="evidence" value="ECO:0007669"/>
    <property type="project" value="UniProtKB-SubCell"/>
</dbReference>
<evidence type="ECO:0000313" key="15">
    <source>
        <dbReference type="Proteomes" id="UP000033847"/>
    </source>
</evidence>
<feature type="binding site" evidence="12">
    <location>
        <position position="149"/>
    </location>
    <ligand>
        <name>Zn(2+)</name>
        <dbReference type="ChEBI" id="CHEBI:29105"/>
        <note>catalytic</note>
    </ligand>
</feature>
<keyword evidence="7 12" id="KW-0378">Hydrolase</keyword>